<dbReference type="Gene3D" id="3.30.420.60">
    <property type="entry name" value="eRF1 domain 2"/>
    <property type="match status" value="1"/>
</dbReference>
<dbReference type="AlphaFoldDB" id="A0A644WEH9"/>
<comment type="caution">
    <text evidence="1">The sequence shown here is derived from an EMBL/GenBank/DDBJ whole genome shotgun (WGS) entry which is preliminary data.</text>
</comment>
<dbReference type="EMBL" id="VSSQ01000856">
    <property type="protein sequence ID" value="MPM02256.1"/>
    <property type="molecule type" value="Genomic_DNA"/>
</dbReference>
<accession>A0A644WEH9</accession>
<reference evidence="1" key="1">
    <citation type="submission" date="2019-08" db="EMBL/GenBank/DDBJ databases">
        <authorList>
            <person name="Kucharzyk K."/>
            <person name="Murdoch R.W."/>
            <person name="Higgins S."/>
            <person name="Loffler F."/>
        </authorList>
    </citation>
    <scope>NUCLEOTIDE SEQUENCE</scope>
</reference>
<sequence length="126" mass="14560">MKANTKMGIWMDHSIAYLFDVSHSNSETLTIKADIKHHEIKETLGLDESNVQNKEQDQLSGFFQRLTDIIEEFDEVVLFGPTDAKTELFNRIKKNDRAGKTKIDVKQSDRMTENQMKAFVNSFFSL</sequence>
<proteinExistence type="predicted"/>
<dbReference type="SUPFAM" id="SSF53137">
    <property type="entry name" value="Translational machinery components"/>
    <property type="match status" value="1"/>
</dbReference>
<name>A0A644WEH9_9ZZZZ</name>
<organism evidence="1">
    <name type="scientific">bioreactor metagenome</name>
    <dbReference type="NCBI Taxonomy" id="1076179"/>
    <lineage>
        <taxon>unclassified sequences</taxon>
        <taxon>metagenomes</taxon>
        <taxon>ecological metagenomes</taxon>
    </lineage>
</organism>
<evidence type="ECO:0000313" key="1">
    <source>
        <dbReference type="EMBL" id="MPM02256.1"/>
    </source>
</evidence>
<dbReference type="InterPro" id="IPR042226">
    <property type="entry name" value="eFR1_2_sf"/>
</dbReference>
<evidence type="ECO:0008006" key="2">
    <source>
        <dbReference type="Google" id="ProtNLM"/>
    </source>
</evidence>
<gene>
    <name evidence="1" type="ORF">SDC9_48501</name>
</gene>
<protein>
    <recommendedName>
        <fullName evidence="2">Protein required for attachment to host cells</fullName>
    </recommendedName>
</protein>